<dbReference type="Proteomes" id="UP000694930">
    <property type="component" value="Chromosome 7"/>
</dbReference>
<reference evidence="2" key="2">
    <citation type="submission" date="2025-08" db="UniProtKB">
        <authorList>
            <consortium name="RefSeq"/>
        </authorList>
    </citation>
    <scope>IDENTIFICATION</scope>
</reference>
<evidence type="ECO:0000313" key="1">
    <source>
        <dbReference type="Proteomes" id="UP000694930"/>
    </source>
</evidence>
<evidence type="ECO:0000313" key="2">
    <source>
        <dbReference type="RefSeq" id="XP_015081896.1"/>
    </source>
</evidence>
<gene>
    <name evidence="2" type="primary">LOC107025648</name>
</gene>
<accession>A0ABM1H8E5</accession>
<protein>
    <submittedName>
        <fullName evidence="2">Uncharacterized protein LOC107025648</fullName>
    </submittedName>
</protein>
<reference evidence="1" key="1">
    <citation type="journal article" date="2014" name="Nat. Genet.">
        <title>The genome of the stress-tolerant wild tomato species Solanum pennellii.</title>
        <authorList>
            <person name="Bolger A."/>
            <person name="Scossa F."/>
            <person name="Bolger M.E."/>
            <person name="Lanz C."/>
            <person name="Maumus F."/>
            <person name="Tohge T."/>
            <person name="Quesneville H."/>
            <person name="Alseekh S."/>
            <person name="Sorensen I."/>
            <person name="Lichtenstein G."/>
            <person name="Fich E.A."/>
            <person name="Conte M."/>
            <person name="Keller H."/>
            <person name="Schneeberger K."/>
            <person name="Schwacke R."/>
            <person name="Ofner I."/>
            <person name="Vrebalov J."/>
            <person name="Xu Y."/>
            <person name="Osorio S."/>
            <person name="Aflitos S.A."/>
            <person name="Schijlen E."/>
            <person name="Jimenez-Gomez J.M."/>
            <person name="Ryngajllo M."/>
            <person name="Kimura S."/>
            <person name="Kumar R."/>
            <person name="Koenig D."/>
            <person name="Headland L.R."/>
            <person name="Maloof J.N."/>
            <person name="Sinha N."/>
            <person name="van Ham R.C."/>
            <person name="Lankhorst R.K."/>
            <person name="Mao L."/>
            <person name="Vogel A."/>
            <person name="Arsova B."/>
            <person name="Panstruga R."/>
            <person name="Fei Z."/>
            <person name="Rose J.K."/>
            <person name="Zamir D."/>
            <person name="Carrari F."/>
            <person name="Giovannoni J.J."/>
            <person name="Weigel D."/>
            <person name="Usadel B."/>
            <person name="Fernie A.R."/>
        </authorList>
    </citation>
    <scope>NUCLEOTIDE SEQUENCE [LARGE SCALE GENOMIC DNA]</scope>
    <source>
        <strain evidence="1">cv. LA0716</strain>
    </source>
</reference>
<keyword evidence="1" id="KW-1185">Reference proteome</keyword>
<dbReference type="GeneID" id="107025648"/>
<organism evidence="1 2">
    <name type="scientific">Solanum pennellii</name>
    <name type="common">Tomato</name>
    <name type="synonym">Lycopersicon pennellii</name>
    <dbReference type="NCBI Taxonomy" id="28526"/>
    <lineage>
        <taxon>Eukaryota</taxon>
        <taxon>Viridiplantae</taxon>
        <taxon>Streptophyta</taxon>
        <taxon>Embryophyta</taxon>
        <taxon>Tracheophyta</taxon>
        <taxon>Spermatophyta</taxon>
        <taxon>Magnoliopsida</taxon>
        <taxon>eudicotyledons</taxon>
        <taxon>Gunneridae</taxon>
        <taxon>Pentapetalae</taxon>
        <taxon>asterids</taxon>
        <taxon>lamiids</taxon>
        <taxon>Solanales</taxon>
        <taxon>Solanaceae</taxon>
        <taxon>Solanoideae</taxon>
        <taxon>Solaneae</taxon>
        <taxon>Solanum</taxon>
        <taxon>Solanum subgen. Lycopersicon</taxon>
    </lineage>
</organism>
<sequence>MLWLHMRAMILGHGSFDCCGDILFVIDNKLGLFLSIIKTSCSLSKTYVWLQPPATYHRFCIRHLKSNFNKKFLNSDLENLMWLAATENQLKKFRQRMEQIKTLSHAAHLWLANLPLEKWTMHKEDGYRWGALTANIHLSYHSLLMKAHELPVTATVRLTFKSIIDRFDERCRLAVALIQMQVEEMCMYSLVEKRNVHVGNGEIIICHAHMPLKLVISVALSQWTTLASTTVAGFTIKRILGNFFPLVKRHIGHLPPLIYLQILNVHEPKKCSILLLLA</sequence>
<proteinExistence type="predicted"/>
<dbReference type="RefSeq" id="XP_015081896.1">
    <property type="nucleotide sequence ID" value="XM_015226410.2"/>
</dbReference>
<name>A0ABM1H8E5_SOLPN</name>